<keyword evidence="4" id="KW-0378">Hydrolase</keyword>
<reference evidence="4" key="1">
    <citation type="submission" date="2017-02" db="EMBL/GenBank/DDBJ databases">
        <title>Delving into the versatile metabolic prowess of the omnipresent phylum Bacteroidetes.</title>
        <authorList>
            <person name="Nobu M.K."/>
            <person name="Mei R."/>
            <person name="Narihiro T."/>
            <person name="Kuroda K."/>
            <person name="Liu W.-T."/>
        </authorList>
    </citation>
    <scope>NUCLEOTIDE SEQUENCE</scope>
    <source>
        <strain evidence="4">ADurb.Bin131</strain>
    </source>
</reference>
<evidence type="ECO:0000313" key="4">
    <source>
        <dbReference type="EMBL" id="OQB71740.1"/>
    </source>
</evidence>
<dbReference type="Pfam" id="PF01522">
    <property type="entry name" value="Polysacc_deac_1"/>
    <property type="match status" value="1"/>
</dbReference>
<sequence>MILAYHRINKWYPDDALSVSPEMFESQIRFLLKEKYEPVSLYEYIKNNAHRRTFCVTFDDGFADNFFIAFPIMKKYGIKPIIFLIAHSIGTEKIHERYKDKEKDRYLKWKEIQEMLKSGVIFGSHTLTHPDLTKLPRKQVWSEIFESKKYIEKNIGQRIDFFCYPYGRQNEKIRQTVKNAGYAGAVITNWKGSFDSYSLPRIGIYGHNSLFTFRLKIWLKKLRIK</sequence>
<accession>A0A1V6C4G6</accession>
<dbReference type="GO" id="GO:0016810">
    <property type="term" value="F:hydrolase activity, acting on carbon-nitrogen (but not peptide) bonds"/>
    <property type="evidence" value="ECO:0007669"/>
    <property type="project" value="InterPro"/>
</dbReference>
<dbReference type="InterPro" id="IPR002509">
    <property type="entry name" value="NODB_dom"/>
</dbReference>
<dbReference type="InterPro" id="IPR011330">
    <property type="entry name" value="Glyco_hydro/deAcase_b/a-brl"/>
</dbReference>
<dbReference type="CDD" id="cd10918">
    <property type="entry name" value="CE4_NodB_like_5s_6s"/>
    <property type="match status" value="1"/>
</dbReference>
<dbReference type="GO" id="GO:0005975">
    <property type="term" value="P:carbohydrate metabolic process"/>
    <property type="evidence" value="ECO:0007669"/>
    <property type="project" value="InterPro"/>
</dbReference>
<protein>
    <submittedName>
        <fullName evidence="4">Poly-beta-1,6-N-acetyl-D-glucosamine N-deacetylase</fullName>
        <ecNumber evidence="4">3.5.1.-</ecNumber>
    </submittedName>
</protein>
<comment type="subcellular location">
    <subcellularLocation>
        <location evidence="1">Secreted</location>
    </subcellularLocation>
</comment>
<dbReference type="Proteomes" id="UP000485562">
    <property type="component" value="Unassembled WGS sequence"/>
</dbReference>
<gene>
    <name evidence="4" type="primary">icaB</name>
    <name evidence="4" type="ORF">BWX89_01661</name>
</gene>
<keyword evidence="2" id="KW-0732">Signal</keyword>
<dbReference type="GO" id="GO:0005576">
    <property type="term" value="C:extracellular region"/>
    <property type="evidence" value="ECO:0007669"/>
    <property type="project" value="UniProtKB-SubCell"/>
</dbReference>
<feature type="domain" description="NodB homology" evidence="3">
    <location>
        <begin position="52"/>
        <end position="225"/>
    </location>
</feature>
<proteinExistence type="predicted"/>
<organism evidence="4">
    <name type="scientific">candidate division TA06 bacterium ADurb.Bin131</name>
    <dbReference type="NCBI Taxonomy" id="1852827"/>
    <lineage>
        <taxon>Bacteria</taxon>
        <taxon>Bacteria division TA06</taxon>
    </lineage>
</organism>
<comment type="caution">
    <text evidence="4">The sequence shown here is derived from an EMBL/GenBank/DDBJ whole genome shotgun (WGS) entry which is preliminary data.</text>
</comment>
<evidence type="ECO:0000256" key="1">
    <source>
        <dbReference type="ARBA" id="ARBA00004613"/>
    </source>
</evidence>
<dbReference type="PANTHER" id="PTHR34216:SF3">
    <property type="entry name" value="POLY-BETA-1,6-N-ACETYL-D-GLUCOSAMINE N-DEACETYLASE"/>
    <property type="match status" value="1"/>
</dbReference>
<dbReference type="PANTHER" id="PTHR34216">
    <property type="match status" value="1"/>
</dbReference>
<evidence type="ECO:0000256" key="2">
    <source>
        <dbReference type="ARBA" id="ARBA00022729"/>
    </source>
</evidence>
<dbReference type="Gene3D" id="3.20.20.370">
    <property type="entry name" value="Glycoside hydrolase/deacetylase"/>
    <property type="match status" value="1"/>
</dbReference>
<dbReference type="EC" id="3.5.1.-" evidence="4"/>
<name>A0A1V6C4G6_UNCT6</name>
<dbReference type="PROSITE" id="PS51677">
    <property type="entry name" value="NODB"/>
    <property type="match status" value="1"/>
</dbReference>
<dbReference type="SUPFAM" id="SSF88713">
    <property type="entry name" value="Glycoside hydrolase/deacetylase"/>
    <property type="match status" value="1"/>
</dbReference>
<dbReference type="InterPro" id="IPR051398">
    <property type="entry name" value="Polysacch_Deacetylase"/>
</dbReference>
<dbReference type="AlphaFoldDB" id="A0A1V6C4G6"/>
<dbReference type="EMBL" id="MWDQ01000150">
    <property type="protein sequence ID" value="OQB71740.1"/>
    <property type="molecule type" value="Genomic_DNA"/>
</dbReference>
<evidence type="ECO:0000259" key="3">
    <source>
        <dbReference type="PROSITE" id="PS51677"/>
    </source>
</evidence>